<dbReference type="Gene3D" id="3.90.320.10">
    <property type="match status" value="1"/>
</dbReference>
<feature type="region of interest" description="Disordered" evidence="1">
    <location>
        <begin position="272"/>
        <end position="304"/>
    </location>
</feature>
<proteinExistence type="predicted"/>
<sequence>MASKDDFETPEGDFVSPSQIEVWLLCQRKWAFRYIAGIDAPSHPSAQKGTAVHTVLEQWLAYGTVIDLDATVEIDGKPFKPGPIAAAMIKHLPHPGTCGTERHIFVRTPVAHYQGHIDWDVLKLEIPKIGDHKTTSNFKWAKTAEDLKKDPQANIYAAATMAETGADAVDLQWTYGRTVGKPVTKVVHLRLYRAEVERNFDELDETSAEILAAKAAGLPPLEHDFNANACEAYGGCFHRDTCNLSPTERLMAIMAKQTLAEKMAARKAALAAGQPGGSAAPPPVGGAGINAPEGPETAKPETEAEKLVAATKPQTLAEKMAAKAAATEVATTPPAAAATKKRGRPPGKSKAANADATPAAATVAPIVGHGTRTKGATPPAGGEESPVQIVDLKSFALFIDCLPVKGGLFIQASEVCEPARVEVAATHNVGDYRLIDFGKAGAYLRAALDRRLTAEPITGIGIVLDTRTDLGKDTLETFSKHAGLIVRAF</sequence>
<dbReference type="InterPro" id="IPR011604">
    <property type="entry name" value="PDDEXK-like_dom_sf"/>
</dbReference>
<evidence type="ECO:0000313" key="3">
    <source>
        <dbReference type="EMBL" id="KKN75955.1"/>
    </source>
</evidence>
<dbReference type="Pfam" id="PF12705">
    <property type="entry name" value="PDDEXK_1"/>
    <property type="match status" value="1"/>
</dbReference>
<feature type="domain" description="PD-(D/E)XK endonuclease-like" evidence="2">
    <location>
        <begin position="15"/>
        <end position="61"/>
    </location>
</feature>
<accession>A0A0F9T3Y6</accession>
<feature type="region of interest" description="Disordered" evidence="1">
    <location>
        <begin position="326"/>
        <end position="383"/>
    </location>
</feature>
<reference evidence="3" key="1">
    <citation type="journal article" date="2015" name="Nature">
        <title>Complex archaea that bridge the gap between prokaryotes and eukaryotes.</title>
        <authorList>
            <person name="Spang A."/>
            <person name="Saw J.H."/>
            <person name="Jorgensen S.L."/>
            <person name="Zaremba-Niedzwiedzka K."/>
            <person name="Martijn J."/>
            <person name="Lind A.E."/>
            <person name="van Eijk R."/>
            <person name="Schleper C."/>
            <person name="Guy L."/>
            <person name="Ettema T.J."/>
        </authorList>
    </citation>
    <scope>NUCLEOTIDE SEQUENCE</scope>
</reference>
<feature type="compositionally biased region" description="Low complexity" evidence="1">
    <location>
        <begin position="351"/>
        <end position="365"/>
    </location>
</feature>
<evidence type="ECO:0000259" key="2">
    <source>
        <dbReference type="Pfam" id="PF12705"/>
    </source>
</evidence>
<dbReference type="AlphaFoldDB" id="A0A0F9T3Y6"/>
<dbReference type="InterPro" id="IPR038726">
    <property type="entry name" value="PDDEXK_AddAB-type"/>
</dbReference>
<protein>
    <recommendedName>
        <fullName evidence="2">PD-(D/E)XK endonuclease-like domain-containing protein</fullName>
    </recommendedName>
</protein>
<dbReference type="EMBL" id="LAZR01000301">
    <property type="protein sequence ID" value="KKN75955.1"/>
    <property type="molecule type" value="Genomic_DNA"/>
</dbReference>
<organism evidence="3">
    <name type="scientific">marine sediment metagenome</name>
    <dbReference type="NCBI Taxonomy" id="412755"/>
    <lineage>
        <taxon>unclassified sequences</taxon>
        <taxon>metagenomes</taxon>
        <taxon>ecological metagenomes</taxon>
    </lineage>
</organism>
<evidence type="ECO:0000256" key="1">
    <source>
        <dbReference type="SAM" id="MobiDB-lite"/>
    </source>
</evidence>
<gene>
    <name evidence="3" type="ORF">LCGC14_0375120</name>
</gene>
<feature type="compositionally biased region" description="Low complexity" evidence="1">
    <location>
        <begin position="326"/>
        <end position="338"/>
    </location>
</feature>
<comment type="caution">
    <text evidence="3">The sequence shown here is derived from an EMBL/GenBank/DDBJ whole genome shotgun (WGS) entry which is preliminary data.</text>
</comment>
<name>A0A0F9T3Y6_9ZZZZ</name>